<proteinExistence type="predicted"/>
<dbReference type="SUPFAM" id="SSF52540">
    <property type="entry name" value="P-loop containing nucleoside triphosphate hydrolases"/>
    <property type="match status" value="1"/>
</dbReference>
<evidence type="ECO:0000256" key="2">
    <source>
        <dbReference type="ARBA" id="ARBA00022840"/>
    </source>
</evidence>
<accession>A0ABT2VUJ8</accession>
<evidence type="ECO:0000259" key="3">
    <source>
        <dbReference type="PROSITE" id="PS50045"/>
    </source>
</evidence>
<dbReference type="Gene3D" id="1.10.10.60">
    <property type="entry name" value="Homeodomain-like"/>
    <property type="match status" value="1"/>
</dbReference>
<keyword evidence="5" id="KW-1185">Reference proteome</keyword>
<dbReference type="PROSITE" id="PS00675">
    <property type="entry name" value="SIGMA54_INTERACT_1"/>
    <property type="match status" value="1"/>
</dbReference>
<dbReference type="PANTHER" id="PTHR32071">
    <property type="entry name" value="TRANSCRIPTIONAL REGULATORY PROTEIN"/>
    <property type="match status" value="1"/>
</dbReference>
<comment type="caution">
    <text evidence="4">The sequence shown here is derived from an EMBL/GenBank/DDBJ whole genome shotgun (WGS) entry which is preliminary data.</text>
</comment>
<evidence type="ECO:0000313" key="5">
    <source>
        <dbReference type="Proteomes" id="UP001209257"/>
    </source>
</evidence>
<dbReference type="InterPro" id="IPR025943">
    <property type="entry name" value="Sigma_54_int_dom_ATP-bd_2"/>
</dbReference>
<dbReference type="InterPro" id="IPR003593">
    <property type="entry name" value="AAA+_ATPase"/>
</dbReference>
<name>A0ABT2VUJ8_9ALTE</name>
<dbReference type="RefSeq" id="WP_262996014.1">
    <property type="nucleotide sequence ID" value="NZ_JAOTJC010000013.1"/>
</dbReference>
<reference evidence="5" key="1">
    <citation type="submission" date="2023-07" db="EMBL/GenBank/DDBJ databases">
        <title>Study on multiphase classification of strain Alteromonas salexigens isolated from the Yellow Sea.</title>
        <authorList>
            <person name="Sun L."/>
        </authorList>
    </citation>
    <scope>NUCLEOTIDE SEQUENCE [LARGE SCALE GENOMIC DNA]</scope>
    <source>
        <strain evidence="5">ASW11-19</strain>
    </source>
</reference>
<dbReference type="Pfam" id="PF00158">
    <property type="entry name" value="Sigma54_activat"/>
    <property type="match status" value="1"/>
</dbReference>
<dbReference type="SMART" id="SM00382">
    <property type="entry name" value="AAA"/>
    <property type="match status" value="1"/>
</dbReference>
<dbReference type="InterPro" id="IPR002078">
    <property type="entry name" value="Sigma_54_int"/>
</dbReference>
<dbReference type="PROSITE" id="PS00676">
    <property type="entry name" value="SIGMA54_INTERACT_2"/>
    <property type="match status" value="1"/>
</dbReference>
<keyword evidence="2" id="KW-0067">ATP-binding</keyword>
<gene>
    <name evidence="4" type="ORF">OCL06_15000</name>
</gene>
<dbReference type="Gene3D" id="3.40.50.300">
    <property type="entry name" value="P-loop containing nucleotide triphosphate hydrolases"/>
    <property type="match status" value="1"/>
</dbReference>
<dbReference type="InterPro" id="IPR058031">
    <property type="entry name" value="AAA_lid_NorR"/>
</dbReference>
<feature type="domain" description="Sigma-54 factor interaction" evidence="3">
    <location>
        <begin position="178"/>
        <end position="411"/>
    </location>
</feature>
<dbReference type="InterPro" id="IPR027417">
    <property type="entry name" value="P-loop_NTPase"/>
</dbReference>
<protein>
    <submittedName>
        <fullName evidence="4">Sigma-54 dependent transcriptional regulator</fullName>
    </submittedName>
</protein>
<dbReference type="Gene3D" id="3.40.50.10770">
    <property type="entry name" value="Hypothetical protein VC1899 like domain (Restriction endonuclease-like)"/>
    <property type="match status" value="1"/>
</dbReference>
<dbReference type="InterPro" id="IPR025662">
    <property type="entry name" value="Sigma_54_int_dom_ATP-bd_1"/>
</dbReference>
<evidence type="ECO:0000256" key="1">
    <source>
        <dbReference type="ARBA" id="ARBA00022741"/>
    </source>
</evidence>
<dbReference type="PROSITE" id="PS50045">
    <property type="entry name" value="SIGMA54_INTERACT_4"/>
    <property type="match status" value="1"/>
</dbReference>
<dbReference type="EMBL" id="JAOTJC010000013">
    <property type="protein sequence ID" value="MCU7555896.1"/>
    <property type="molecule type" value="Genomic_DNA"/>
</dbReference>
<keyword evidence="1" id="KW-0547">Nucleotide-binding</keyword>
<dbReference type="Proteomes" id="UP001209257">
    <property type="component" value="Unassembled WGS sequence"/>
</dbReference>
<dbReference type="Gene3D" id="1.10.8.60">
    <property type="match status" value="1"/>
</dbReference>
<dbReference type="PANTHER" id="PTHR32071:SF57">
    <property type="entry name" value="C4-DICARBOXYLATE TRANSPORT TRANSCRIPTIONAL REGULATORY PROTEIN DCTD"/>
    <property type="match status" value="1"/>
</dbReference>
<sequence length="497" mass="54706">MNTLLSWLGKADIENMQKGQLAALASIALKHEPAFDNIIILANSWHDKTLAYHSWLSDLLNKNDRSCGSLQVKNVELVSPIDYESIHVATESWITPLAEKSDSLCINISSGTPAMAVISVLLGKGKDNTSFYQSAPDNTIAEAVIPLDFGREYVKSAAKNAASKALKLPNTGKAFSAITAKSAVMKETIAEAKNLAASDVPILITGETGTGKENMAKAIHQASLRADKPLRVINCGAIPETLVDSILFGHIKGAFTGANSDREGIFEQAHGGTLFLDEIGELSADVQVKLLRALQQGEINRVGDDKTISVDVRVIGATHRDLTKMMIDGVFREDLFYRLAVGIIQIPALRERADDIPVLIDEFQQTINHTCSKQPNYKRKKLSESAIKFVESQPWPGNIREFWNTMNRVFITSGKSNIEAEDIQKAMIKREAHSDNAQINLAFGQQVELEQIIENTKKKYILAALKATGNHLTRTAEMLSLSNRQTLKNWMKSLKIE</sequence>
<dbReference type="CDD" id="cd00009">
    <property type="entry name" value="AAA"/>
    <property type="match status" value="1"/>
</dbReference>
<evidence type="ECO:0000313" key="4">
    <source>
        <dbReference type="EMBL" id="MCU7555896.1"/>
    </source>
</evidence>
<dbReference type="Pfam" id="PF25601">
    <property type="entry name" value="AAA_lid_14"/>
    <property type="match status" value="1"/>
</dbReference>
<organism evidence="4 5">
    <name type="scientific">Alteromonas salexigens</name>
    <dbReference type="NCBI Taxonomy" id="2982530"/>
    <lineage>
        <taxon>Bacteria</taxon>
        <taxon>Pseudomonadati</taxon>
        <taxon>Pseudomonadota</taxon>
        <taxon>Gammaproteobacteria</taxon>
        <taxon>Alteromonadales</taxon>
        <taxon>Alteromonadaceae</taxon>
        <taxon>Alteromonas/Salinimonas group</taxon>
        <taxon>Alteromonas</taxon>
    </lineage>
</organism>